<dbReference type="Proteomes" id="UP000006983">
    <property type="component" value="Unassembled WGS sequence"/>
</dbReference>
<keyword evidence="7 12" id="KW-0411">Iron-sulfur</keyword>
<protein>
    <recommendedName>
        <fullName evidence="12">Endonuclease III</fullName>
        <ecNumber evidence="12">4.2.99.18</ecNumber>
    </recommendedName>
    <alternativeName>
        <fullName evidence="12">DNA-(apurinic or apyrimidinic site) lyase</fullName>
    </alternativeName>
</protein>
<keyword evidence="9 12" id="KW-0234">DNA repair</keyword>
<comment type="function">
    <text evidence="12">DNA repair enzyme that has both DNA N-glycosylase activity and AP-lyase activity. The DNA N-glycosylase activity releases various damaged pyrimidines from DNA by cleaving the N-glycosidic bond, leaving an AP (apurinic/apyrimidinic) site. The AP-lyase activity cleaves the phosphodiester bond 3' to the AP site by a beta-elimination, leaving a 3'-terminal unsaturated sugar and a product with a terminal 5'-phosphate.</text>
</comment>
<dbReference type="InterPro" id="IPR003651">
    <property type="entry name" value="Endonuclease3_FeS-loop_motif"/>
</dbReference>
<keyword evidence="3 12" id="KW-0479">Metal-binding</keyword>
<evidence type="ECO:0000256" key="7">
    <source>
        <dbReference type="ARBA" id="ARBA00023014"/>
    </source>
</evidence>
<dbReference type="InterPro" id="IPR004036">
    <property type="entry name" value="Endonuclease-III-like_CS2"/>
</dbReference>
<dbReference type="SMART" id="SM00525">
    <property type="entry name" value="FES"/>
    <property type="match status" value="1"/>
</dbReference>
<feature type="domain" description="HhH-GPD" evidence="13">
    <location>
        <begin position="44"/>
        <end position="192"/>
    </location>
</feature>
<dbReference type="PROSITE" id="PS01155">
    <property type="entry name" value="ENDONUCLEASE_III_2"/>
    <property type="match status" value="1"/>
</dbReference>
<keyword evidence="10 12" id="KW-0456">Lyase</keyword>
<evidence type="ECO:0000256" key="4">
    <source>
        <dbReference type="ARBA" id="ARBA00022763"/>
    </source>
</evidence>
<dbReference type="GO" id="GO:0003677">
    <property type="term" value="F:DNA binding"/>
    <property type="evidence" value="ECO:0007669"/>
    <property type="project" value="UniProtKB-UniRule"/>
</dbReference>
<accession>J7SIK3</accession>
<name>J7SIK3_STRSL</name>
<dbReference type="PIRSF" id="PIRSF001435">
    <property type="entry name" value="Nth"/>
    <property type="match status" value="1"/>
</dbReference>
<dbReference type="SMART" id="SM00478">
    <property type="entry name" value="ENDO3c"/>
    <property type="match status" value="1"/>
</dbReference>
<keyword evidence="8 12" id="KW-0238">DNA-binding</keyword>
<evidence type="ECO:0000256" key="8">
    <source>
        <dbReference type="ARBA" id="ARBA00023125"/>
    </source>
</evidence>
<feature type="binding site" evidence="12">
    <location>
        <position position="194"/>
    </location>
    <ligand>
        <name>[4Fe-4S] cluster</name>
        <dbReference type="ChEBI" id="CHEBI:49883"/>
    </ligand>
</feature>
<evidence type="ECO:0000256" key="3">
    <source>
        <dbReference type="ARBA" id="ARBA00022723"/>
    </source>
</evidence>
<dbReference type="CDD" id="cd00056">
    <property type="entry name" value="ENDO3c"/>
    <property type="match status" value="1"/>
</dbReference>
<dbReference type="PANTHER" id="PTHR10359">
    <property type="entry name" value="A/G-SPECIFIC ADENINE GLYCOSYLASE/ENDONUCLEASE III"/>
    <property type="match status" value="1"/>
</dbReference>
<evidence type="ECO:0000256" key="2">
    <source>
        <dbReference type="ARBA" id="ARBA00022485"/>
    </source>
</evidence>
<dbReference type="HAMAP" id="MF_00942">
    <property type="entry name" value="Nth"/>
    <property type="match status" value="1"/>
</dbReference>
<dbReference type="GO" id="GO:0051539">
    <property type="term" value="F:4 iron, 4 sulfur cluster binding"/>
    <property type="evidence" value="ECO:0007669"/>
    <property type="project" value="UniProtKB-UniRule"/>
</dbReference>
<proteinExistence type="inferred from homology"/>
<dbReference type="FunFam" id="1.10.340.30:FF:000001">
    <property type="entry name" value="Endonuclease III"/>
    <property type="match status" value="1"/>
</dbReference>
<evidence type="ECO:0000313" key="15">
    <source>
        <dbReference type="Proteomes" id="UP000006983"/>
    </source>
</evidence>
<evidence type="ECO:0000256" key="6">
    <source>
        <dbReference type="ARBA" id="ARBA00023004"/>
    </source>
</evidence>
<dbReference type="GO" id="GO:0019104">
    <property type="term" value="F:DNA N-glycosylase activity"/>
    <property type="evidence" value="ECO:0007669"/>
    <property type="project" value="UniProtKB-UniRule"/>
</dbReference>
<evidence type="ECO:0000259" key="13">
    <source>
        <dbReference type="SMART" id="SM00478"/>
    </source>
</evidence>
<keyword evidence="15" id="KW-1185">Reference proteome</keyword>
<evidence type="ECO:0000256" key="10">
    <source>
        <dbReference type="ARBA" id="ARBA00023239"/>
    </source>
</evidence>
<dbReference type="Gene3D" id="1.10.1670.10">
    <property type="entry name" value="Helix-hairpin-Helix base-excision DNA repair enzymes (C-terminal)"/>
    <property type="match status" value="1"/>
</dbReference>
<reference evidence="14 15" key="1">
    <citation type="journal article" date="2012" name="J. Bacteriol.">
        <title>Genome Sequence of the Lantibiotic Bacteriocin Producer Streptococcus salivarius Strain K12.</title>
        <authorList>
            <person name="Barretto C."/>
            <person name="Alvarez-Martin P."/>
            <person name="Foata F."/>
            <person name="Renault P."/>
            <person name="Berger B."/>
        </authorList>
    </citation>
    <scope>NUCLEOTIDE SEQUENCE [LARGE SCALE GENOMIC DNA]</scope>
    <source>
        <strain evidence="14 15">K12</strain>
    </source>
</reference>
<dbReference type="Pfam" id="PF00730">
    <property type="entry name" value="HhH-GPD"/>
    <property type="match status" value="1"/>
</dbReference>
<keyword evidence="14" id="KW-0255">Endonuclease</keyword>
<dbReference type="SUPFAM" id="SSF48150">
    <property type="entry name" value="DNA-glycosylase"/>
    <property type="match status" value="1"/>
</dbReference>
<dbReference type="Pfam" id="PF00633">
    <property type="entry name" value="HHH"/>
    <property type="match status" value="1"/>
</dbReference>
<feature type="binding site" evidence="12">
    <location>
        <position position="210"/>
    </location>
    <ligand>
        <name>[4Fe-4S] cluster</name>
        <dbReference type="ChEBI" id="CHEBI:49883"/>
    </ligand>
</feature>
<dbReference type="PATRIC" id="fig|1200793.3.peg.837"/>
<feature type="binding site" evidence="12">
    <location>
        <position position="204"/>
    </location>
    <ligand>
        <name>[4Fe-4S] cluster</name>
        <dbReference type="ChEBI" id="CHEBI:49883"/>
    </ligand>
</feature>
<keyword evidence="5 12" id="KW-0378">Hydrolase</keyword>
<dbReference type="GO" id="GO:0046872">
    <property type="term" value="F:metal ion binding"/>
    <property type="evidence" value="ECO:0007669"/>
    <property type="project" value="UniProtKB-KW"/>
</dbReference>
<evidence type="ECO:0000256" key="12">
    <source>
        <dbReference type="HAMAP-Rule" id="MF_00942"/>
    </source>
</evidence>
<evidence type="ECO:0000313" key="14">
    <source>
        <dbReference type="EMBL" id="EJO16952.1"/>
    </source>
</evidence>
<dbReference type="EC" id="4.2.99.18" evidence="12"/>
<dbReference type="GO" id="GO:0140078">
    <property type="term" value="F:class I DNA-(apurinic or apyrimidinic site) endonuclease activity"/>
    <property type="evidence" value="ECO:0007669"/>
    <property type="project" value="UniProtKB-EC"/>
</dbReference>
<keyword evidence="2 12" id="KW-0004">4Fe-4S</keyword>
<dbReference type="Gene3D" id="1.10.340.30">
    <property type="entry name" value="Hypothetical protein, domain 2"/>
    <property type="match status" value="1"/>
</dbReference>
<keyword evidence="11 12" id="KW-0326">Glycosidase</keyword>
<dbReference type="AlphaFoldDB" id="J7SIK3"/>
<dbReference type="InterPro" id="IPR011257">
    <property type="entry name" value="DNA_glycosylase"/>
</dbReference>
<dbReference type="InterPro" id="IPR023170">
    <property type="entry name" value="HhH_base_excis_C"/>
</dbReference>
<organism evidence="14 15">
    <name type="scientific">Streptococcus salivarius K12</name>
    <dbReference type="NCBI Taxonomy" id="1200793"/>
    <lineage>
        <taxon>Bacteria</taxon>
        <taxon>Bacillati</taxon>
        <taxon>Bacillota</taxon>
        <taxon>Bacilli</taxon>
        <taxon>Lactobacillales</taxon>
        <taxon>Streptococcaceae</taxon>
        <taxon>Streptococcus</taxon>
    </lineage>
</organism>
<keyword evidence="6 12" id="KW-0408">Iron</keyword>
<keyword evidence="14" id="KW-0540">Nuclease</keyword>
<comment type="similarity">
    <text evidence="1 12">Belongs to the Nth/MutY family.</text>
</comment>
<dbReference type="NCBIfam" id="TIGR01083">
    <property type="entry name" value="nth"/>
    <property type="match status" value="1"/>
</dbReference>
<evidence type="ECO:0000256" key="11">
    <source>
        <dbReference type="ARBA" id="ARBA00023295"/>
    </source>
</evidence>
<dbReference type="InterPro" id="IPR005759">
    <property type="entry name" value="Nth"/>
</dbReference>
<dbReference type="InterPro" id="IPR004035">
    <property type="entry name" value="Endouclease-III_FeS-bd_BS"/>
</dbReference>
<dbReference type="GO" id="GO:0006285">
    <property type="term" value="P:base-excision repair, AP site formation"/>
    <property type="evidence" value="ECO:0007669"/>
    <property type="project" value="TreeGrafter"/>
</dbReference>
<dbReference type="FunFam" id="1.10.1670.10:FF:000001">
    <property type="entry name" value="Endonuclease III"/>
    <property type="match status" value="1"/>
</dbReference>
<dbReference type="Pfam" id="PF10576">
    <property type="entry name" value="EndIII_4Fe-2S"/>
    <property type="match status" value="1"/>
</dbReference>
<gene>
    <name evidence="12" type="primary">nth</name>
    <name evidence="14" type="ORF">RSSL_01952</name>
</gene>
<dbReference type="InterPro" id="IPR003265">
    <property type="entry name" value="HhH-GPD_domain"/>
</dbReference>
<comment type="catalytic activity">
    <reaction evidence="12">
        <text>2'-deoxyribonucleotide-(2'-deoxyribose 5'-phosphate)-2'-deoxyribonucleotide-DNA = a 3'-end 2'-deoxyribonucleotide-(2,3-dehydro-2,3-deoxyribose 5'-phosphate)-DNA + a 5'-end 5'-phospho-2'-deoxyribonucleoside-DNA + H(+)</text>
        <dbReference type="Rhea" id="RHEA:66592"/>
        <dbReference type="Rhea" id="RHEA-COMP:13180"/>
        <dbReference type="Rhea" id="RHEA-COMP:16897"/>
        <dbReference type="Rhea" id="RHEA-COMP:17067"/>
        <dbReference type="ChEBI" id="CHEBI:15378"/>
        <dbReference type="ChEBI" id="CHEBI:136412"/>
        <dbReference type="ChEBI" id="CHEBI:157695"/>
        <dbReference type="ChEBI" id="CHEBI:167181"/>
        <dbReference type="EC" id="4.2.99.18"/>
    </reaction>
</comment>
<comment type="caution">
    <text evidence="14">The sequence shown here is derived from an EMBL/GenBank/DDBJ whole genome shotgun (WGS) entry which is preliminary data.</text>
</comment>
<dbReference type="InterPro" id="IPR000445">
    <property type="entry name" value="HhH_motif"/>
</dbReference>
<evidence type="ECO:0000256" key="1">
    <source>
        <dbReference type="ARBA" id="ARBA00008343"/>
    </source>
</evidence>
<evidence type="ECO:0000256" key="5">
    <source>
        <dbReference type="ARBA" id="ARBA00022801"/>
    </source>
</evidence>
<sequence length="219" mass="24768">MGWPIMLGRKRVNEALALMGEMFPNAHGELEWETPFQLLVAVILSAQTTDKAVNKITPGLWARYPEIEDLASANLDDVEMCLRTIGLYKNKAKNIIKTARAVLMNFDGQVPKTHKELESLPGVGRKTANVVLAEVYGIPSIAVDTHVSRVSKRLNIAPEDASVEEIEAELMKKIPKKDWIISHHRMIFFGRYHCLAKNPKCQTCPLQSYCKYYKETTKK</sequence>
<comment type="cofactor">
    <cofactor evidence="12">
        <name>[4Fe-4S] cluster</name>
        <dbReference type="ChEBI" id="CHEBI:49883"/>
    </cofactor>
    <text evidence="12">Binds 1 [4Fe-4S] cluster.</text>
</comment>
<feature type="binding site" evidence="12">
    <location>
        <position position="201"/>
    </location>
    <ligand>
        <name>[4Fe-4S] cluster</name>
        <dbReference type="ChEBI" id="CHEBI:49883"/>
    </ligand>
</feature>
<evidence type="ECO:0000256" key="9">
    <source>
        <dbReference type="ARBA" id="ARBA00023204"/>
    </source>
</evidence>
<dbReference type="EMBL" id="ALIF01000001">
    <property type="protein sequence ID" value="EJO16952.1"/>
    <property type="molecule type" value="Genomic_DNA"/>
</dbReference>
<dbReference type="PROSITE" id="PS00764">
    <property type="entry name" value="ENDONUCLEASE_III_1"/>
    <property type="match status" value="1"/>
</dbReference>
<keyword evidence="4 12" id="KW-0227">DNA damage</keyword>
<dbReference type="PANTHER" id="PTHR10359:SF18">
    <property type="entry name" value="ENDONUCLEASE III"/>
    <property type="match status" value="1"/>
</dbReference>